<sequence>MDVSHTAQGASVVGHCFRLRVDAGTQYYNPTHIELRRGGALDIYGRVYFMNVPGAFSSGQINLPKGSRIIVERVLSWRNVETSSLKPYIQIDGALIDADGLFRPTEEGLTYVDRLLEPCDAN</sequence>
<organism evidence="1 2">
    <name type="scientific">Dokdonella soli</name>
    <dbReference type="NCBI Taxonomy" id="529810"/>
    <lineage>
        <taxon>Bacteria</taxon>
        <taxon>Pseudomonadati</taxon>
        <taxon>Pseudomonadota</taxon>
        <taxon>Gammaproteobacteria</taxon>
        <taxon>Lysobacterales</taxon>
        <taxon>Rhodanobacteraceae</taxon>
        <taxon>Dokdonella</taxon>
    </lineage>
</organism>
<accession>A0ABN1IE06</accession>
<protein>
    <submittedName>
        <fullName evidence="1">Uncharacterized protein</fullName>
    </submittedName>
</protein>
<keyword evidence="2" id="KW-1185">Reference proteome</keyword>
<comment type="caution">
    <text evidence="1">The sequence shown here is derived from an EMBL/GenBank/DDBJ whole genome shotgun (WGS) entry which is preliminary data.</text>
</comment>
<proteinExistence type="predicted"/>
<dbReference type="EMBL" id="BAAAEU010000005">
    <property type="protein sequence ID" value="GAA0709614.1"/>
    <property type="molecule type" value="Genomic_DNA"/>
</dbReference>
<dbReference type="Proteomes" id="UP001501523">
    <property type="component" value="Unassembled WGS sequence"/>
</dbReference>
<gene>
    <name evidence="1" type="ORF">GCM10009105_10160</name>
</gene>
<reference evidence="1 2" key="1">
    <citation type="journal article" date="2019" name="Int. J. Syst. Evol. Microbiol.">
        <title>The Global Catalogue of Microorganisms (GCM) 10K type strain sequencing project: providing services to taxonomists for standard genome sequencing and annotation.</title>
        <authorList>
            <consortium name="The Broad Institute Genomics Platform"/>
            <consortium name="The Broad Institute Genome Sequencing Center for Infectious Disease"/>
            <person name="Wu L."/>
            <person name="Ma J."/>
        </authorList>
    </citation>
    <scope>NUCLEOTIDE SEQUENCE [LARGE SCALE GENOMIC DNA]</scope>
    <source>
        <strain evidence="1 2">JCM 15421</strain>
    </source>
</reference>
<evidence type="ECO:0000313" key="1">
    <source>
        <dbReference type="EMBL" id="GAA0709614.1"/>
    </source>
</evidence>
<name>A0ABN1IE06_9GAMM</name>
<evidence type="ECO:0000313" key="2">
    <source>
        <dbReference type="Proteomes" id="UP001501523"/>
    </source>
</evidence>